<evidence type="ECO:0000313" key="5">
    <source>
        <dbReference type="Proteomes" id="UP000000845"/>
    </source>
</evidence>
<dbReference type="PANTHER" id="PTHR22789">
    <property type="entry name" value="FUCULOSE PHOSPHATE ALDOLASE"/>
    <property type="match status" value="1"/>
</dbReference>
<dbReference type="InterPro" id="IPR001303">
    <property type="entry name" value="Aldolase_II/adducin_N"/>
</dbReference>
<sequence length="214" mass="23599">MLEKLKLEVIDAGKKLKEYKLITLTGGNVSGRDLETGYIVMTPSGMEYDTLTPDDITVTDLDGNIIEGKRKPSSDLKTHLQIYRAKKDINGIIHTHSTFASCFAVLKEDIPVISTTMANEVGGKVPLSKYAPVGSDELGEHIIEKIGDQKAVLLESHGVFTYGENVSHALTAAVMLEDSAKVYYLTRTIGKPEELPEEEIKRANELFKNVYGQK</sequence>
<dbReference type="SUPFAM" id="SSF53639">
    <property type="entry name" value="AraD/HMP-PK domain-like"/>
    <property type="match status" value="1"/>
</dbReference>
<reference evidence="4 5" key="2">
    <citation type="journal article" date="2010" name="Stand. Genomic Sci.">
        <title>Complete genome sequence of Sebaldella termitidis type strain (NCTC 11300).</title>
        <authorList>
            <person name="Harmon-Smith M."/>
            <person name="Celia L."/>
            <person name="Chertkov O."/>
            <person name="Lapidus A."/>
            <person name="Copeland A."/>
            <person name="Glavina Del Rio T."/>
            <person name="Nolan M."/>
            <person name="Lucas S."/>
            <person name="Tice H."/>
            <person name="Cheng J.F."/>
            <person name="Han C."/>
            <person name="Detter J.C."/>
            <person name="Bruce D."/>
            <person name="Goodwin L."/>
            <person name="Pitluck S."/>
            <person name="Pati A."/>
            <person name="Liolios K."/>
            <person name="Ivanova N."/>
            <person name="Mavromatis K."/>
            <person name="Mikhailova N."/>
            <person name="Chen A."/>
            <person name="Palaniappan K."/>
            <person name="Land M."/>
            <person name="Hauser L."/>
            <person name="Chang Y.J."/>
            <person name="Jeffries C.D."/>
            <person name="Brettin T."/>
            <person name="Goker M."/>
            <person name="Beck B."/>
            <person name="Bristow J."/>
            <person name="Eisen J.A."/>
            <person name="Markowitz V."/>
            <person name="Hugenholtz P."/>
            <person name="Kyrpides N.C."/>
            <person name="Klenk H.P."/>
            <person name="Chen F."/>
        </authorList>
    </citation>
    <scope>NUCLEOTIDE SEQUENCE [LARGE SCALE GENOMIC DNA]</scope>
    <source>
        <strain evidence="5">ATCC 33386 / NCTC 11300</strain>
    </source>
</reference>
<gene>
    <name evidence="4" type="ordered locus">Sterm_0035</name>
</gene>
<dbReference type="GO" id="GO:0046872">
    <property type="term" value="F:metal ion binding"/>
    <property type="evidence" value="ECO:0007669"/>
    <property type="project" value="UniProtKB-KW"/>
</dbReference>
<dbReference type="EC" id="5.1.3.4" evidence="4"/>
<dbReference type="SMART" id="SM01007">
    <property type="entry name" value="Aldolase_II"/>
    <property type="match status" value="1"/>
</dbReference>
<dbReference type="GO" id="GO:0019323">
    <property type="term" value="P:pentose catabolic process"/>
    <property type="evidence" value="ECO:0007669"/>
    <property type="project" value="TreeGrafter"/>
</dbReference>
<dbReference type="InterPro" id="IPR050197">
    <property type="entry name" value="Aldolase_class_II_sugar_metab"/>
</dbReference>
<dbReference type="RefSeq" id="WP_012859523.1">
    <property type="nucleotide sequence ID" value="NC_013517.1"/>
</dbReference>
<dbReference type="Gene3D" id="3.40.225.10">
    <property type="entry name" value="Class II aldolase/adducin N-terminal domain"/>
    <property type="match status" value="1"/>
</dbReference>
<dbReference type="HOGENOM" id="CLU_006033_3_0_0"/>
<protein>
    <submittedName>
        <fullName evidence="4">L-ribulose-5-phosphate 4-epimerase</fullName>
        <ecNumber evidence="4">5.1.3.4</ecNumber>
    </submittedName>
</protein>
<keyword evidence="1" id="KW-0479">Metal-binding</keyword>
<evidence type="ECO:0000256" key="2">
    <source>
        <dbReference type="ARBA" id="ARBA00023239"/>
    </source>
</evidence>
<dbReference type="GO" id="GO:0008742">
    <property type="term" value="F:L-ribulose-phosphate 4-epimerase activity"/>
    <property type="evidence" value="ECO:0007669"/>
    <property type="project" value="UniProtKB-EC"/>
</dbReference>
<organism evidence="4 5">
    <name type="scientific">Sebaldella termitidis (strain ATCC 33386 / NCTC 11300)</name>
    <dbReference type="NCBI Taxonomy" id="526218"/>
    <lineage>
        <taxon>Bacteria</taxon>
        <taxon>Fusobacteriati</taxon>
        <taxon>Fusobacteriota</taxon>
        <taxon>Fusobacteriia</taxon>
        <taxon>Fusobacteriales</taxon>
        <taxon>Leptotrichiaceae</taxon>
        <taxon>Sebaldella</taxon>
    </lineage>
</organism>
<keyword evidence="5" id="KW-1185">Reference proteome</keyword>
<accession>D1AIW1</accession>
<dbReference type="EMBL" id="CP001739">
    <property type="protein sequence ID" value="ACZ06923.1"/>
    <property type="molecule type" value="Genomic_DNA"/>
</dbReference>
<dbReference type="KEGG" id="str:Sterm_0035"/>
<dbReference type="Pfam" id="PF00596">
    <property type="entry name" value="Aldolase_II"/>
    <property type="match status" value="1"/>
</dbReference>
<dbReference type="Proteomes" id="UP000000845">
    <property type="component" value="Chromosome"/>
</dbReference>
<dbReference type="InterPro" id="IPR036409">
    <property type="entry name" value="Aldolase_II/adducin_N_sf"/>
</dbReference>
<dbReference type="AlphaFoldDB" id="D1AIW1"/>
<evidence type="ECO:0000256" key="1">
    <source>
        <dbReference type="ARBA" id="ARBA00022723"/>
    </source>
</evidence>
<dbReference type="eggNOG" id="COG0235">
    <property type="taxonomic scope" value="Bacteria"/>
</dbReference>
<keyword evidence="4" id="KW-0413">Isomerase</keyword>
<proteinExistence type="predicted"/>
<dbReference type="GO" id="GO:0016832">
    <property type="term" value="F:aldehyde-lyase activity"/>
    <property type="evidence" value="ECO:0007669"/>
    <property type="project" value="TreeGrafter"/>
</dbReference>
<dbReference type="GO" id="GO:0005829">
    <property type="term" value="C:cytosol"/>
    <property type="evidence" value="ECO:0007669"/>
    <property type="project" value="TreeGrafter"/>
</dbReference>
<evidence type="ECO:0000259" key="3">
    <source>
        <dbReference type="SMART" id="SM01007"/>
    </source>
</evidence>
<reference evidence="5" key="1">
    <citation type="submission" date="2009-09" db="EMBL/GenBank/DDBJ databases">
        <title>The complete chromosome of Sebaldella termitidis ATCC 33386.</title>
        <authorList>
            <consortium name="US DOE Joint Genome Institute (JGI-PGF)"/>
            <person name="Lucas S."/>
            <person name="Copeland A."/>
            <person name="Lapidus A."/>
            <person name="Glavina del Rio T."/>
            <person name="Dalin E."/>
            <person name="Tice H."/>
            <person name="Bruce D."/>
            <person name="Goodwin L."/>
            <person name="Pitluck S."/>
            <person name="Kyrpides N."/>
            <person name="Mavromatis K."/>
            <person name="Ivanova N."/>
            <person name="Mikhailova N."/>
            <person name="Sims D."/>
            <person name="Meincke L."/>
            <person name="Brettin T."/>
            <person name="Detter J.C."/>
            <person name="Han C."/>
            <person name="Larimer F."/>
            <person name="Land M."/>
            <person name="Hauser L."/>
            <person name="Markowitz V."/>
            <person name="Cheng J.F."/>
            <person name="Hugenholtz P."/>
            <person name="Woyke T."/>
            <person name="Wu D."/>
            <person name="Eisen J.A."/>
        </authorList>
    </citation>
    <scope>NUCLEOTIDE SEQUENCE [LARGE SCALE GENOMIC DNA]</scope>
    <source>
        <strain evidence="5">ATCC 33386 / NCTC 11300</strain>
    </source>
</reference>
<feature type="domain" description="Class II aldolase/adducin N-terminal" evidence="3">
    <location>
        <begin position="7"/>
        <end position="184"/>
    </location>
</feature>
<dbReference type="PANTHER" id="PTHR22789:SF0">
    <property type="entry name" value="3-OXO-TETRONATE 4-PHOSPHATE DECARBOXYLASE-RELATED"/>
    <property type="match status" value="1"/>
</dbReference>
<keyword evidence="2" id="KW-0456">Lyase</keyword>
<dbReference type="NCBIfam" id="NF005123">
    <property type="entry name" value="PRK06557.1"/>
    <property type="match status" value="1"/>
</dbReference>
<name>D1AIW1_SEBTE</name>
<dbReference type="STRING" id="526218.Sterm_0035"/>
<evidence type="ECO:0000313" key="4">
    <source>
        <dbReference type="EMBL" id="ACZ06923.1"/>
    </source>
</evidence>